<dbReference type="Proteomes" id="UP000475862">
    <property type="component" value="Unassembled WGS sequence"/>
</dbReference>
<sequence length="301" mass="34916">MRGDTRARACRIRTRRRGGVGLLGMTHGRSWPLKTRDIGAPFIHRRHPSEYRRPSLKNLHPKLATRTLPQHGQSALVVVPIEDNKKYSLRQIYTYIYIITVLLHRYITIWFSLVDTKTMASKFSMLFVGFVAAVVVAPYMMTEARYLPTRGNDDRLTRLKELLTDVSNYYVSPFGTTIILTNLLGCMGDSCKKNDSPRLANFKLDGVMRYVIYCDKSNKLCKPAVLAKKQSLITVINFLYRLKGDQTERVPYKRIYLWKLCNNCTTFHELLNRSILDDFMSTLKPQKIYMSIIEIQKSKFE</sequence>
<dbReference type="OrthoDB" id="6628725at2759"/>
<evidence type="ECO:0000256" key="1">
    <source>
        <dbReference type="SAM" id="Phobius"/>
    </source>
</evidence>
<reference evidence="2 3" key="1">
    <citation type="submission" date="2019-08" db="EMBL/GenBank/DDBJ databases">
        <title>The genome of the soybean aphid Biotype 1, its phylome, world population structure and adaptation to the North American continent.</title>
        <authorList>
            <person name="Giordano R."/>
            <person name="Donthu R.K."/>
            <person name="Hernandez A.G."/>
            <person name="Wright C.L."/>
            <person name="Zimin A.V."/>
        </authorList>
    </citation>
    <scope>NUCLEOTIDE SEQUENCE [LARGE SCALE GENOMIC DNA]</scope>
    <source>
        <tissue evidence="2">Whole aphids</tissue>
    </source>
</reference>
<proteinExistence type="predicted"/>
<feature type="transmembrane region" description="Helical" evidence="1">
    <location>
        <begin position="123"/>
        <end position="141"/>
    </location>
</feature>
<evidence type="ECO:0000313" key="3">
    <source>
        <dbReference type="Proteomes" id="UP000475862"/>
    </source>
</evidence>
<comment type="caution">
    <text evidence="2">The sequence shown here is derived from an EMBL/GenBank/DDBJ whole genome shotgun (WGS) entry which is preliminary data.</text>
</comment>
<dbReference type="AlphaFoldDB" id="A0A6G0U187"/>
<keyword evidence="1" id="KW-0812">Transmembrane</keyword>
<keyword evidence="3" id="KW-1185">Reference proteome</keyword>
<dbReference type="EMBL" id="VYZN01000009">
    <property type="protein sequence ID" value="KAE9542703.1"/>
    <property type="molecule type" value="Genomic_DNA"/>
</dbReference>
<keyword evidence="1" id="KW-1133">Transmembrane helix</keyword>
<feature type="transmembrane region" description="Helical" evidence="1">
    <location>
        <begin position="92"/>
        <end position="111"/>
    </location>
</feature>
<evidence type="ECO:0000313" key="2">
    <source>
        <dbReference type="EMBL" id="KAE9542703.1"/>
    </source>
</evidence>
<protein>
    <submittedName>
        <fullName evidence="2">Uncharacterized protein</fullName>
    </submittedName>
</protein>
<accession>A0A6G0U187</accession>
<organism evidence="2 3">
    <name type="scientific">Aphis glycines</name>
    <name type="common">Soybean aphid</name>
    <dbReference type="NCBI Taxonomy" id="307491"/>
    <lineage>
        <taxon>Eukaryota</taxon>
        <taxon>Metazoa</taxon>
        <taxon>Ecdysozoa</taxon>
        <taxon>Arthropoda</taxon>
        <taxon>Hexapoda</taxon>
        <taxon>Insecta</taxon>
        <taxon>Pterygota</taxon>
        <taxon>Neoptera</taxon>
        <taxon>Paraneoptera</taxon>
        <taxon>Hemiptera</taxon>
        <taxon>Sternorrhyncha</taxon>
        <taxon>Aphidomorpha</taxon>
        <taxon>Aphidoidea</taxon>
        <taxon>Aphididae</taxon>
        <taxon>Aphidini</taxon>
        <taxon>Aphis</taxon>
        <taxon>Aphis</taxon>
    </lineage>
</organism>
<gene>
    <name evidence="2" type="ORF">AGLY_002614</name>
</gene>
<keyword evidence="1" id="KW-0472">Membrane</keyword>
<name>A0A6G0U187_APHGL</name>